<name>A0A8S5V6E0_9CAUD</name>
<organism evidence="1">
    <name type="scientific">Siphoviridae sp. ctmqu18</name>
    <dbReference type="NCBI Taxonomy" id="2825655"/>
    <lineage>
        <taxon>Viruses</taxon>
        <taxon>Duplodnaviria</taxon>
        <taxon>Heunggongvirae</taxon>
        <taxon>Uroviricota</taxon>
        <taxon>Caudoviricetes</taxon>
    </lineage>
</organism>
<dbReference type="EMBL" id="BK016207">
    <property type="protein sequence ID" value="DAG02253.1"/>
    <property type="molecule type" value="Genomic_DNA"/>
</dbReference>
<reference evidence="1" key="1">
    <citation type="journal article" date="2021" name="Proc. Natl. Acad. Sci. U.S.A.">
        <title>A Catalog of Tens of Thousands of Viruses from Human Metagenomes Reveals Hidden Associations with Chronic Diseases.</title>
        <authorList>
            <person name="Tisza M.J."/>
            <person name="Buck C.B."/>
        </authorList>
    </citation>
    <scope>NUCLEOTIDE SEQUENCE</scope>
    <source>
        <strain evidence="1">Ctmqu18</strain>
    </source>
</reference>
<sequence>MKVRIRTYDSLPCRTSTFVVNNVLADVEDFGVMDCESDGDYGCIYNVFKPFRHPPKQVLKKYKITLEEFLEIGDELEKKLDVHDCGWCK</sequence>
<evidence type="ECO:0000313" key="1">
    <source>
        <dbReference type="EMBL" id="DAG02253.1"/>
    </source>
</evidence>
<accession>A0A8S5V6E0</accession>
<protein>
    <submittedName>
        <fullName evidence="1">Glycerol Dehydratase Alpha subunit</fullName>
    </submittedName>
</protein>
<proteinExistence type="predicted"/>